<name>A0A382Y0I3_9ZZZZ</name>
<dbReference type="SMART" id="SM00318">
    <property type="entry name" value="SNc"/>
    <property type="match status" value="1"/>
</dbReference>
<evidence type="ECO:0000313" key="2">
    <source>
        <dbReference type="EMBL" id="SVD76892.1"/>
    </source>
</evidence>
<gene>
    <name evidence="2" type="ORF">METZ01_LOCUS429746</name>
</gene>
<dbReference type="InterPro" id="IPR035437">
    <property type="entry name" value="SNase_OB-fold_sf"/>
</dbReference>
<feature type="domain" description="TNase-like" evidence="1">
    <location>
        <begin position="2"/>
        <end position="142"/>
    </location>
</feature>
<accession>A0A382Y0I3</accession>
<reference evidence="2" key="1">
    <citation type="submission" date="2018-05" db="EMBL/GenBank/DDBJ databases">
        <authorList>
            <person name="Lanie J.A."/>
            <person name="Ng W.-L."/>
            <person name="Kazmierczak K.M."/>
            <person name="Andrzejewski T.M."/>
            <person name="Davidsen T.M."/>
            <person name="Wayne K.J."/>
            <person name="Tettelin H."/>
            <person name="Glass J.I."/>
            <person name="Rusch D."/>
            <person name="Podicherti R."/>
            <person name="Tsui H.-C.T."/>
            <person name="Winkler M.E."/>
        </authorList>
    </citation>
    <scope>NUCLEOTIDE SEQUENCE</scope>
</reference>
<dbReference type="SUPFAM" id="SSF50199">
    <property type="entry name" value="Staphylococcal nuclease"/>
    <property type="match status" value="1"/>
</dbReference>
<evidence type="ECO:0000259" key="1">
    <source>
        <dbReference type="PROSITE" id="PS50830"/>
    </source>
</evidence>
<dbReference type="Pfam" id="PF00565">
    <property type="entry name" value="SNase"/>
    <property type="match status" value="1"/>
</dbReference>
<dbReference type="EMBL" id="UINC01172027">
    <property type="protein sequence ID" value="SVD76892.1"/>
    <property type="molecule type" value="Genomic_DNA"/>
</dbReference>
<dbReference type="PROSITE" id="PS50830">
    <property type="entry name" value="TNASE_3"/>
    <property type="match status" value="1"/>
</dbReference>
<organism evidence="2">
    <name type="scientific">marine metagenome</name>
    <dbReference type="NCBI Taxonomy" id="408172"/>
    <lineage>
        <taxon>unclassified sequences</taxon>
        <taxon>metagenomes</taxon>
        <taxon>ecological metagenomes</taxon>
    </lineage>
</organism>
<protein>
    <recommendedName>
        <fullName evidence="1">TNase-like domain-containing protein</fullName>
    </recommendedName>
</protein>
<dbReference type="Gene3D" id="2.40.50.90">
    <property type="match status" value="1"/>
</dbReference>
<dbReference type="AlphaFoldDB" id="A0A382Y0I3"/>
<sequence length="142" mass="16444">MYEYRCIITKVVDGDTVKCDIDLGFGIWQHNETVRLMGIDTPESRTSDKDEKPYGLLSKKKLTEQIEKAEVIKIVTTRDEKGKFGRILGTLVADNGDNINQYMIRHNYAVHYQGQNKDDVQKEHLNNRVILNERGEMNNNKE</sequence>
<proteinExistence type="predicted"/>
<dbReference type="InterPro" id="IPR016071">
    <property type="entry name" value="Staphylococal_nuclease_OB-fold"/>
</dbReference>